<gene>
    <name evidence="13" type="primary">btuB</name>
    <name evidence="13" type="ORF">GCM10010919_30370</name>
</gene>
<dbReference type="EMBL" id="BNAO01000009">
    <property type="protein sequence ID" value="GHG75784.1"/>
    <property type="molecule type" value="Genomic_DNA"/>
</dbReference>
<dbReference type="PROSITE" id="PS52016">
    <property type="entry name" value="TONB_DEPENDENT_REC_3"/>
    <property type="match status" value="1"/>
</dbReference>
<evidence type="ECO:0000313" key="13">
    <source>
        <dbReference type="EMBL" id="GHG75784.1"/>
    </source>
</evidence>
<feature type="domain" description="TonB-dependent receptor-like beta-barrel" evidence="11">
    <location>
        <begin position="409"/>
        <end position="916"/>
    </location>
</feature>
<keyword evidence="4 8" id="KW-0812">Transmembrane</keyword>
<evidence type="ECO:0000256" key="6">
    <source>
        <dbReference type="ARBA" id="ARBA00023136"/>
    </source>
</evidence>
<dbReference type="SUPFAM" id="SSF56935">
    <property type="entry name" value="Porins"/>
    <property type="match status" value="1"/>
</dbReference>
<evidence type="ECO:0000256" key="9">
    <source>
        <dbReference type="RuleBase" id="RU003357"/>
    </source>
</evidence>
<keyword evidence="2 8" id="KW-0813">Transport</keyword>
<accession>A0ABQ3L1P1</accession>
<keyword evidence="7 8" id="KW-0998">Cell outer membrane</keyword>
<dbReference type="RefSeq" id="WP_189433890.1">
    <property type="nucleotide sequence ID" value="NZ_BNAO01000009.1"/>
</dbReference>
<dbReference type="InterPro" id="IPR000531">
    <property type="entry name" value="Beta-barrel_TonB"/>
</dbReference>
<dbReference type="Pfam" id="PF07715">
    <property type="entry name" value="Plug"/>
    <property type="match status" value="1"/>
</dbReference>
<keyword evidence="13" id="KW-0675">Receptor</keyword>
<evidence type="ECO:0000313" key="14">
    <source>
        <dbReference type="Proteomes" id="UP000659697"/>
    </source>
</evidence>
<dbReference type="InterPro" id="IPR036942">
    <property type="entry name" value="Beta-barrel_TonB_sf"/>
</dbReference>
<evidence type="ECO:0000256" key="4">
    <source>
        <dbReference type="ARBA" id="ARBA00022692"/>
    </source>
</evidence>
<evidence type="ECO:0000259" key="12">
    <source>
        <dbReference type="Pfam" id="PF07715"/>
    </source>
</evidence>
<reference evidence="14" key="1">
    <citation type="journal article" date="2019" name="Int. J. Syst. Evol. Microbiol.">
        <title>The Global Catalogue of Microorganisms (GCM) 10K type strain sequencing project: providing services to taxonomists for standard genome sequencing and annotation.</title>
        <authorList>
            <consortium name="The Broad Institute Genomics Platform"/>
            <consortium name="The Broad Institute Genome Sequencing Center for Infectious Disease"/>
            <person name="Wu L."/>
            <person name="Ma J."/>
        </authorList>
    </citation>
    <scope>NUCLEOTIDE SEQUENCE [LARGE SCALE GENOMIC DNA]</scope>
    <source>
        <strain evidence="14">CGMCC 1.7003</strain>
    </source>
</reference>
<keyword evidence="10" id="KW-0732">Signal</keyword>
<name>A0ABQ3L1P1_9ALTE</name>
<organism evidence="13 14">
    <name type="scientific">Alishewanella longhuensis</name>
    <dbReference type="NCBI Taxonomy" id="1091037"/>
    <lineage>
        <taxon>Bacteria</taxon>
        <taxon>Pseudomonadati</taxon>
        <taxon>Pseudomonadota</taxon>
        <taxon>Gammaproteobacteria</taxon>
        <taxon>Alteromonadales</taxon>
        <taxon>Alteromonadaceae</taxon>
        <taxon>Alishewanella</taxon>
    </lineage>
</organism>
<keyword evidence="3 8" id="KW-1134">Transmembrane beta strand</keyword>
<evidence type="ECO:0000256" key="2">
    <source>
        <dbReference type="ARBA" id="ARBA00022448"/>
    </source>
</evidence>
<dbReference type="InterPro" id="IPR012910">
    <property type="entry name" value="Plug_dom"/>
</dbReference>
<evidence type="ECO:0000256" key="5">
    <source>
        <dbReference type="ARBA" id="ARBA00023077"/>
    </source>
</evidence>
<dbReference type="Proteomes" id="UP000659697">
    <property type="component" value="Unassembled WGS sequence"/>
</dbReference>
<evidence type="ECO:0000256" key="7">
    <source>
        <dbReference type="ARBA" id="ARBA00023237"/>
    </source>
</evidence>
<dbReference type="Pfam" id="PF00593">
    <property type="entry name" value="TonB_dep_Rec_b-barrel"/>
    <property type="match status" value="1"/>
</dbReference>
<dbReference type="Gene3D" id="2.40.170.20">
    <property type="entry name" value="TonB-dependent receptor, beta-barrel domain"/>
    <property type="match status" value="1"/>
</dbReference>
<dbReference type="PANTHER" id="PTHR47234:SF2">
    <property type="entry name" value="TONB-DEPENDENT RECEPTOR"/>
    <property type="match status" value="1"/>
</dbReference>
<evidence type="ECO:0000256" key="8">
    <source>
        <dbReference type="PROSITE-ProRule" id="PRU01360"/>
    </source>
</evidence>
<feature type="domain" description="TonB-dependent receptor plug" evidence="12">
    <location>
        <begin position="54"/>
        <end position="166"/>
    </location>
</feature>
<feature type="signal peptide" evidence="10">
    <location>
        <begin position="1"/>
        <end position="30"/>
    </location>
</feature>
<dbReference type="PANTHER" id="PTHR47234">
    <property type="match status" value="1"/>
</dbReference>
<proteinExistence type="inferred from homology"/>
<evidence type="ECO:0000256" key="1">
    <source>
        <dbReference type="ARBA" id="ARBA00004571"/>
    </source>
</evidence>
<keyword evidence="5 9" id="KW-0798">TonB box</keyword>
<comment type="caution">
    <text evidence="13">The sequence shown here is derived from an EMBL/GenBank/DDBJ whole genome shotgun (WGS) entry which is preliminary data.</text>
</comment>
<evidence type="ECO:0000259" key="11">
    <source>
        <dbReference type="Pfam" id="PF00593"/>
    </source>
</evidence>
<evidence type="ECO:0000256" key="3">
    <source>
        <dbReference type="ARBA" id="ARBA00022452"/>
    </source>
</evidence>
<dbReference type="Gene3D" id="2.170.130.10">
    <property type="entry name" value="TonB-dependent receptor, plug domain"/>
    <property type="match status" value="1"/>
</dbReference>
<feature type="chain" id="PRO_5046062696" evidence="10">
    <location>
        <begin position="31"/>
        <end position="950"/>
    </location>
</feature>
<dbReference type="InterPro" id="IPR039426">
    <property type="entry name" value="TonB-dep_rcpt-like"/>
</dbReference>
<sequence>MQRSRLNNAVRLAILAAPVALAGLSTSAMAQEETAKVERIEVTGSRIKRIGELAPTPITVISGDAIVSAGVVNVGDLLHKMPNTLVGLSPETSNNTVFASGLNNTDLRGLGSSRTLVLVNGRRFVAGAPGSSAVDLNNIPTAIVERVEITTGGASAVYGSDAIAGVVNIITKKSYDGITVDVSTTQPTQSGGEEEYASITFGSEAGKASFITNLSWARQKQISYMDRDYLRDAPIVIRNPRVGADDFDPKTEPNAVFEGLYGRQVLAAYDKTGTFVVGGKRYNFSDSGQLKQMGLGQALPANPNGRVDYLGGEGYDFAENQFLRTPLDRINFFTSMNYDINDNHAFTAEFTYSKSDAYGESSPAFMTFGVFGDNALLPQAARDLILSTANVDNPNGRVNMGYLASDFGNRRYSQDRTLARLALGLEGYIGDYSYEVYATSGHVQADTEWYGEMFEQRFYDAVDSIVVGGEVVCRSEAARANGCLPLDIFGRGIYDQAAYNWVSTDAMRRSSIQQHVIGASVSGELFELPAGGLAGALTAEYRKEKADTLPDPAMRDGLLFNNQSAPLAGEFDVSEVAAEISVPLLADLPFADTLTFESAFRWMDYSTSGNDTAWKIGVNWAVNDELRVRVNRSKSVRAPNIGELYNPPGQTFRSITDWCASSRANALPEKYADNIRANCAAQGIPTTFEPSEDWFSSTRPGFIVGNTDLKNEVAKDITIGFVYTPDFIENLSLTVDYWKFDIDNMINSFTGTALVTLCYQSDSLDNPYCPLIERDPETKEIVNYFEKPVNSAVSRTSGFDIEANYRIDTELGNFGFRLISTYLQERMYNSTGRPDDEVINTGEVLRPKWKHRWTTDYTYDGFSAALTMTHRSATVLSNTWSPNVNNYNDVPSYTTFDLTTRYNVTDNLQVRAGVLNMFDRNPPRQPGVFAEGAAFDVIGRRLTAGVKYDF</sequence>
<dbReference type="InterPro" id="IPR037066">
    <property type="entry name" value="Plug_dom_sf"/>
</dbReference>
<evidence type="ECO:0000256" key="10">
    <source>
        <dbReference type="SAM" id="SignalP"/>
    </source>
</evidence>
<keyword evidence="14" id="KW-1185">Reference proteome</keyword>
<comment type="similarity">
    <text evidence="8 9">Belongs to the TonB-dependent receptor family.</text>
</comment>
<protein>
    <submittedName>
        <fullName evidence="13">TonB-dependent receptor</fullName>
    </submittedName>
</protein>
<comment type="subcellular location">
    <subcellularLocation>
        <location evidence="1 8">Cell outer membrane</location>
        <topology evidence="1 8">Multi-pass membrane protein</topology>
    </subcellularLocation>
</comment>
<keyword evidence="6 8" id="KW-0472">Membrane</keyword>